<name>A0AAE1D3S2_9GAST</name>
<reference evidence="2" key="1">
    <citation type="journal article" date="2023" name="G3 (Bethesda)">
        <title>A reference genome for the long-term kleptoplast-retaining sea slug Elysia crispata morphotype clarki.</title>
        <authorList>
            <person name="Eastman K.E."/>
            <person name="Pendleton A.L."/>
            <person name="Shaikh M.A."/>
            <person name="Suttiyut T."/>
            <person name="Ogas R."/>
            <person name="Tomko P."/>
            <person name="Gavelis G."/>
            <person name="Widhalm J.R."/>
            <person name="Wisecaver J.H."/>
        </authorList>
    </citation>
    <scope>NUCLEOTIDE SEQUENCE</scope>
    <source>
        <strain evidence="2">ECLA1</strain>
    </source>
</reference>
<gene>
    <name evidence="2" type="ORF">RRG08_003610</name>
</gene>
<evidence type="ECO:0000313" key="2">
    <source>
        <dbReference type="EMBL" id="KAK3754811.1"/>
    </source>
</evidence>
<keyword evidence="3" id="KW-1185">Reference proteome</keyword>
<evidence type="ECO:0000256" key="1">
    <source>
        <dbReference type="SAM" id="MobiDB-lite"/>
    </source>
</evidence>
<dbReference type="EMBL" id="JAWDGP010005634">
    <property type="protein sequence ID" value="KAK3754811.1"/>
    <property type="molecule type" value="Genomic_DNA"/>
</dbReference>
<comment type="caution">
    <text evidence="2">The sequence shown here is derived from an EMBL/GenBank/DDBJ whole genome shotgun (WGS) entry which is preliminary data.</text>
</comment>
<evidence type="ECO:0000313" key="3">
    <source>
        <dbReference type="Proteomes" id="UP001283361"/>
    </source>
</evidence>
<dbReference type="Proteomes" id="UP001283361">
    <property type="component" value="Unassembled WGS sequence"/>
</dbReference>
<organism evidence="2 3">
    <name type="scientific">Elysia crispata</name>
    <name type="common">lettuce slug</name>
    <dbReference type="NCBI Taxonomy" id="231223"/>
    <lineage>
        <taxon>Eukaryota</taxon>
        <taxon>Metazoa</taxon>
        <taxon>Spiralia</taxon>
        <taxon>Lophotrochozoa</taxon>
        <taxon>Mollusca</taxon>
        <taxon>Gastropoda</taxon>
        <taxon>Heterobranchia</taxon>
        <taxon>Euthyneura</taxon>
        <taxon>Panpulmonata</taxon>
        <taxon>Sacoglossa</taxon>
        <taxon>Placobranchoidea</taxon>
        <taxon>Plakobranchidae</taxon>
        <taxon>Elysia</taxon>
    </lineage>
</organism>
<feature type="region of interest" description="Disordered" evidence="1">
    <location>
        <begin position="21"/>
        <end position="60"/>
    </location>
</feature>
<sequence length="311" mass="33372">MIHQPEGGSQGQARGAYGCRASKCSNKKNTPRGGGPTRRFSFGGKEPFRRKAVTRGGLSSYAKSSRGDCYSCPSVVGVSQGFWRGFAGGSCQTAKENCQTAKESFQTLEGSCQTSEGAPGGEIIPWRGPPRGGASPSLSGGFALPRPVVKLRRELSWGLTTHDTLAWGRNGCPRERKSKGAHFIRPFALKGALRAPSKFNSQRELSHPQILAKRKRLPRGQPFLLGKRSMFARVASGGLIREGLTLPKPINSSPNEMISLGTGVEQPPSGVDIPFREISEARCEAPTSGATLAKQGAKHRPREQKIVGAYK</sequence>
<dbReference type="AlphaFoldDB" id="A0AAE1D3S2"/>
<protein>
    <submittedName>
        <fullName evidence="2">Uncharacterized protein</fullName>
    </submittedName>
</protein>
<feature type="region of interest" description="Disordered" evidence="1">
    <location>
        <begin position="117"/>
        <end position="136"/>
    </location>
</feature>
<proteinExistence type="predicted"/>
<feature type="region of interest" description="Disordered" evidence="1">
    <location>
        <begin position="286"/>
        <end position="311"/>
    </location>
</feature>
<accession>A0AAE1D3S2</accession>